<organism evidence="4 5">
    <name type="scientific">Rhizobium loti</name>
    <name type="common">Mesorhizobium loti</name>
    <dbReference type="NCBI Taxonomy" id="381"/>
    <lineage>
        <taxon>Bacteria</taxon>
        <taxon>Pseudomonadati</taxon>
        <taxon>Pseudomonadota</taxon>
        <taxon>Alphaproteobacteria</taxon>
        <taxon>Hyphomicrobiales</taxon>
        <taxon>Phyllobacteriaceae</taxon>
        <taxon>Mesorhizobium</taxon>
    </lineage>
</organism>
<dbReference type="OrthoDB" id="10002983at2"/>
<keyword evidence="3" id="KW-1133">Transmembrane helix</keyword>
<accession>A0A1A5J7G4</accession>
<feature type="compositionally biased region" description="Polar residues" evidence="2">
    <location>
        <begin position="424"/>
        <end position="433"/>
    </location>
</feature>
<sequence>MDETNTGLAGKTKDRDFGAELIAIDATVRDQIESYNDSSRELARLEQEVAKNAETDLRRGRNPRGLDLRVDVAEKKTRAAQAELEKALKDFQAEVGDLFHDVYKLAGRQANPAIFYDAKSNSLASPQPGDQYDLVEERRALADIKQVGISNSDAVKEINRLLDHASAKRIAEEMDIVTYHSNAARLFDRVKSEFEEALRLFNLDEKSIKAKRDLIKTFRKMSKDWITTGSQPSDVVVGGSKAFQDSATVLTEADGFLAAYNAFLDYAKRYAGRVGSEFYTEASVDAFKEATREHAQRIEKQGVFQSPLTIFMGLVTGGAVALILIFLDTNLAFKNWTILMVGATIAIAYYLSGLFGQTARNNIMSDLRGTLYDSVLEKATDRPVDPRSVKQARVALNTGQPMARTEVEQPVALAEPGQPHTPVETGQPSNGSSVVAKGRRSDDYFKFEKLDWGLFRRIAASVSESAASAAAPIPNSGPAAPSSAPIASAQVPTPDNGIATRSLEAATLATNPASDSKNAKSASTNPAPSSLALRLADVSVNRWDIHKFRMRVKNGILLLGAVATVLIMSLGSCSFDPMRRQDFAFVSRTNELGSCVLERGRVLLASGGSYFVETRNGKPVTEIAKSLVLRIEPIPRPEETTRTKQGYVRIGANEPQANAMQAAAGGATPPTLGLPDCDDPHPEPTALSDTGVRVKQGLEAVAKKIGTNTEQSNPKSSADLVEAARLLAGGLKEGLEAVAQHIPESSGCPCTTSPSVTPVVMPVIISMPPAATPDLQAGPTVLTMAYTSDGKGYEIGDGGMILPVFLDPVTGSYDPAFWGKKGIDSVEKAFYFGTTSLTDPKLRGTEIRRKILKEYAASYTSCMKRARAAGAAKLKLIVEGYASEDWQAEKTDEERRNLNLFLAEGRRIAVINALEADPSLIEIENWPQQPKAFSSWSQVKADEVHGNFLFKDYGAMLEGLMKTLPQLRMDEKPMPIGFLAHTALVRIDGEVPEQCRSPG</sequence>
<name>A0A1A5J7G4_RHILI</name>
<evidence type="ECO:0000256" key="3">
    <source>
        <dbReference type="SAM" id="Phobius"/>
    </source>
</evidence>
<proteinExistence type="predicted"/>
<feature type="coiled-coil region" evidence="1">
    <location>
        <begin position="28"/>
        <end position="94"/>
    </location>
</feature>
<protein>
    <submittedName>
        <fullName evidence="4">Uncharacterized protein</fullName>
    </submittedName>
</protein>
<evidence type="ECO:0000256" key="2">
    <source>
        <dbReference type="SAM" id="MobiDB-lite"/>
    </source>
</evidence>
<dbReference type="RefSeq" id="WP_032931115.1">
    <property type="nucleotide sequence ID" value="NZ_LZTH01000005.1"/>
</dbReference>
<dbReference type="EMBL" id="LZTJ01000033">
    <property type="protein sequence ID" value="OBP70542.1"/>
    <property type="molecule type" value="Genomic_DNA"/>
</dbReference>
<feature type="compositionally biased region" description="Low complexity" evidence="2">
    <location>
        <begin position="470"/>
        <end position="489"/>
    </location>
</feature>
<evidence type="ECO:0000256" key="1">
    <source>
        <dbReference type="SAM" id="Coils"/>
    </source>
</evidence>
<dbReference type="GeneID" id="66682911"/>
<feature type="transmembrane region" description="Helical" evidence="3">
    <location>
        <begin position="333"/>
        <end position="351"/>
    </location>
</feature>
<keyword evidence="3" id="KW-0812">Transmembrane</keyword>
<gene>
    <name evidence="4" type="ORF">BAE39_23390</name>
</gene>
<reference evidence="5" key="1">
    <citation type="submission" date="2016-06" db="EMBL/GenBank/DDBJ databases">
        <title>NZP2037 Pacbio-Illumina hybrid assembly.</title>
        <authorList>
            <person name="Ramsay J.P."/>
        </authorList>
    </citation>
    <scope>NUCLEOTIDE SEQUENCE [LARGE SCALE GENOMIC DNA]</scope>
    <source>
        <strain evidence="5">R7ANS::ICEMlSym2042</strain>
    </source>
</reference>
<feature type="region of interest" description="Disordered" evidence="2">
    <location>
        <begin position="415"/>
        <end position="436"/>
    </location>
</feature>
<comment type="caution">
    <text evidence="4">The sequence shown here is derived from an EMBL/GenBank/DDBJ whole genome shotgun (WGS) entry which is preliminary data.</text>
</comment>
<keyword evidence="3" id="KW-0472">Membrane</keyword>
<feature type="transmembrane region" description="Helical" evidence="3">
    <location>
        <begin position="308"/>
        <end position="327"/>
    </location>
</feature>
<feature type="region of interest" description="Disordered" evidence="2">
    <location>
        <begin position="470"/>
        <end position="497"/>
    </location>
</feature>
<evidence type="ECO:0000313" key="5">
    <source>
        <dbReference type="Proteomes" id="UP000093748"/>
    </source>
</evidence>
<feature type="transmembrane region" description="Helical" evidence="3">
    <location>
        <begin position="552"/>
        <end position="571"/>
    </location>
</feature>
<dbReference type="AlphaFoldDB" id="A0A1A5J7G4"/>
<evidence type="ECO:0000313" key="4">
    <source>
        <dbReference type="EMBL" id="OBP70542.1"/>
    </source>
</evidence>
<dbReference type="Proteomes" id="UP000093748">
    <property type="component" value="Unassembled WGS sequence"/>
</dbReference>
<keyword evidence="1" id="KW-0175">Coiled coil</keyword>